<comment type="caution">
    <text evidence="2">The sequence shown here is derived from an EMBL/GenBank/DDBJ whole genome shotgun (WGS) entry which is preliminary data.</text>
</comment>
<dbReference type="GO" id="GO:0003677">
    <property type="term" value="F:DNA binding"/>
    <property type="evidence" value="ECO:0007669"/>
    <property type="project" value="UniProtKB-KW"/>
</dbReference>
<name>A0A368XHD9_9BURK</name>
<accession>A0A368XHD9</accession>
<dbReference type="EMBL" id="QPJK01000009">
    <property type="protein sequence ID" value="RCW67421.1"/>
    <property type="molecule type" value="Genomic_DNA"/>
</dbReference>
<dbReference type="InterPro" id="IPR036388">
    <property type="entry name" value="WH-like_DNA-bd_sf"/>
</dbReference>
<organism evidence="2 3">
    <name type="scientific">Pseudorhodoferax soli</name>
    <dbReference type="NCBI Taxonomy" id="545864"/>
    <lineage>
        <taxon>Bacteria</taxon>
        <taxon>Pseudomonadati</taxon>
        <taxon>Pseudomonadota</taxon>
        <taxon>Betaproteobacteria</taxon>
        <taxon>Burkholderiales</taxon>
        <taxon>Comamonadaceae</taxon>
    </lineage>
</organism>
<sequence>MLEGSTSVQTEAAWDIGSVIAATPRRFLSDATTMLRCIIEHVDYGLALISIGSRRLHLANSAALLAMSADSNHSSGLSLVAGELCALTPVGERALERSLTLARTGVRDLLTANKAPGRTTVAVVPLAGPEEDGQALLIFSKSRLCDATTLALFARSCDLTAAESNVLAAVCEGKRPHEVARQHGVQVSTVRSQLLSIRQKTRSGSIRELVQTVSLLPPMARHLA</sequence>
<dbReference type="GO" id="GO:0006355">
    <property type="term" value="P:regulation of DNA-templated transcription"/>
    <property type="evidence" value="ECO:0007669"/>
    <property type="project" value="InterPro"/>
</dbReference>
<evidence type="ECO:0000259" key="1">
    <source>
        <dbReference type="SMART" id="SM00421"/>
    </source>
</evidence>
<dbReference type="OrthoDB" id="9150154at2"/>
<keyword evidence="2" id="KW-0238">DNA-binding</keyword>
<dbReference type="Gene3D" id="1.10.10.10">
    <property type="entry name" value="Winged helix-like DNA-binding domain superfamily/Winged helix DNA-binding domain"/>
    <property type="match status" value="1"/>
</dbReference>
<proteinExistence type="predicted"/>
<gene>
    <name evidence="2" type="ORF">DES41_109144</name>
</gene>
<dbReference type="AlphaFoldDB" id="A0A368XHD9"/>
<reference evidence="2 3" key="1">
    <citation type="submission" date="2018-07" db="EMBL/GenBank/DDBJ databases">
        <title>Genomic Encyclopedia of Type Strains, Phase IV (KMG-IV): sequencing the most valuable type-strain genomes for metagenomic binning, comparative biology and taxonomic classification.</title>
        <authorList>
            <person name="Goeker M."/>
        </authorList>
    </citation>
    <scope>NUCLEOTIDE SEQUENCE [LARGE SCALE GENOMIC DNA]</scope>
    <source>
        <strain evidence="2 3">DSM 21634</strain>
    </source>
</reference>
<feature type="domain" description="HTH luxR-type" evidence="1">
    <location>
        <begin position="156"/>
        <end position="213"/>
    </location>
</feature>
<protein>
    <submittedName>
        <fullName evidence="2">DNA-binding CsgD family transcriptional regulator</fullName>
    </submittedName>
</protein>
<evidence type="ECO:0000313" key="3">
    <source>
        <dbReference type="Proteomes" id="UP000252884"/>
    </source>
</evidence>
<dbReference type="Proteomes" id="UP000252884">
    <property type="component" value="Unassembled WGS sequence"/>
</dbReference>
<dbReference type="SMART" id="SM00421">
    <property type="entry name" value="HTH_LUXR"/>
    <property type="match status" value="1"/>
</dbReference>
<dbReference type="InterPro" id="IPR016032">
    <property type="entry name" value="Sig_transdc_resp-reg_C-effctor"/>
</dbReference>
<dbReference type="RefSeq" id="WP_114470932.1">
    <property type="nucleotide sequence ID" value="NZ_QPJK01000009.1"/>
</dbReference>
<dbReference type="SUPFAM" id="SSF46894">
    <property type="entry name" value="C-terminal effector domain of the bipartite response regulators"/>
    <property type="match status" value="1"/>
</dbReference>
<evidence type="ECO:0000313" key="2">
    <source>
        <dbReference type="EMBL" id="RCW67421.1"/>
    </source>
</evidence>
<keyword evidence="3" id="KW-1185">Reference proteome</keyword>
<dbReference type="InterPro" id="IPR000792">
    <property type="entry name" value="Tscrpt_reg_LuxR_C"/>
</dbReference>